<dbReference type="PANTHER" id="PTHR45957:SF1">
    <property type="entry name" value="ANAPHASE-PROMOTING COMPLEX SUBUNIT 2"/>
    <property type="match status" value="1"/>
</dbReference>
<accession>A0AAV9I4F1</accession>
<sequence>MSNFLYAEQLVSSFLLNEVPTSKEGCIQSIKRLVESNLENSSIVFLDTFFLEMWKDAFQKVCAPAISNITENLEHSSEDEKLLLLLVASFRQLVQFRKSCDELLHAIEGAIPERAVRVLKNSLETWFSYKIASIVTPRFEEFLWKLAAKSFQRVRFESAGSDADDWPSKEFYTLCNYLESLGLSFLVLQILYSVILNQLELLLKVHAEKNFDSRVLPFLSTWLDNDVLTWLRWILGIRNDQNTWNSHLSNVSPVPYRQSPLLFERISPNQVNVMGEEEDTKRFKDWYRRKEKLYTQWYLRLDHLIAQQLARLRISEMFDIVVDYPDSLPALEDLKECLQKTDQKRELAKAFKLQLNTRLLHVGATTSDILATYVHAIHSLRIVDPAGNVLSYISKPVRKYLQNRSDTIRCIIYGITNEAEDETFRDLISLARNRTDEDEEALESKWNPQPADSPFDEYVSGMDDAFGILLSIYGSKESFLNEYRTALAERILKSLDFQLDKEMRNVELLKLRFGESSLHSCDIMLRDLRESRRLLNSMNDETTYWKNEKLEIVVCSKIVWPKLAEESFVPPAEMSSTLDSFQRHFEKIKTPRKLLWDLGCGVMKLSLTTETGQTITVRVSPLQGCVLMLFGRHNRWSLQQLCKELSVESESLKRKILPLINQGLLQELEGGIYQFVERLESNMVQEELIIEEETVPEEERSEQTSPNDIWIYERYIYGILESFQALPLERIHKLLKVFVINPRYDKTEYELNGLLTNLVQQQKLKCADDQYCLELLQSKSESLLKLSESFRLRIVTSSERKELGSKQRLDATSCHSESISKDVLVSKDLNYFQPHKYFRNLYSKRLGHLLAYSPQVSSTQDVARILYENLNVKDMVVVAETQTKGRGRRTNQWQTELGSLAFSTVCSYSLYSNKSNSGASSNTNVQLQPWRSVSFIQYLVALAMVEVVKGDPVWKCLPLRIKWPNDLYLDDQKVGGILCEGSVWKDELTLIIGVGLNVNNSYPTTCLSTWLRQMSANETCAMIDRECLLARFIHHFEDMYNSFQQDGFEKFLPRFLSHWLHSGQRLQLFSSKQGKVLGYACVENLSEQGNILVRDDQGRLIPLDPDLSSLDWHQSRAIIREK</sequence>
<dbReference type="GO" id="GO:0070979">
    <property type="term" value="P:protein K11-linked ubiquitination"/>
    <property type="evidence" value="ECO:0007669"/>
    <property type="project" value="TreeGrafter"/>
</dbReference>
<dbReference type="AlphaFoldDB" id="A0AAV9I4F1"/>
<protein>
    <recommendedName>
        <fullName evidence="2">Anaphase-promoting complex subunit 2</fullName>
    </recommendedName>
</protein>
<dbReference type="GO" id="GO:0004077">
    <property type="term" value="F:biotin--[biotin carboxyl-carrier protein] ligase activity"/>
    <property type="evidence" value="ECO:0007669"/>
    <property type="project" value="InterPro"/>
</dbReference>
<dbReference type="InterPro" id="IPR014786">
    <property type="entry name" value="ANAPC2_C"/>
</dbReference>
<comment type="caution">
    <text evidence="10">The sequence shown here is derived from an EMBL/GenBank/DDBJ whole genome shotgun (WGS) entry which is preliminary data.</text>
</comment>
<dbReference type="InterPro" id="IPR057975">
    <property type="entry name" value="TPR_ANAPC2"/>
</dbReference>
<evidence type="ECO:0000256" key="5">
    <source>
        <dbReference type="ARBA" id="ARBA00022786"/>
    </source>
</evidence>
<dbReference type="InterPro" id="IPR036388">
    <property type="entry name" value="WH-like_DNA-bd_sf"/>
</dbReference>
<dbReference type="Pfam" id="PF26557">
    <property type="entry name" value="Cullin_AB"/>
    <property type="match status" value="1"/>
</dbReference>
<dbReference type="SMART" id="SM01013">
    <property type="entry name" value="APC2"/>
    <property type="match status" value="1"/>
</dbReference>
<dbReference type="Pfam" id="PF25773">
    <property type="entry name" value="TPR_ANAPC2"/>
    <property type="match status" value="1"/>
</dbReference>
<dbReference type="PANTHER" id="PTHR45957">
    <property type="entry name" value="ANAPHASE-PROMOTING COMPLEX SUBUNIT 2"/>
    <property type="match status" value="1"/>
</dbReference>
<dbReference type="Proteomes" id="UP001300502">
    <property type="component" value="Unassembled WGS sequence"/>
</dbReference>
<keyword evidence="6" id="KW-0131">Cell cycle</keyword>
<evidence type="ECO:0000256" key="2">
    <source>
        <dbReference type="ARBA" id="ARBA00016068"/>
    </source>
</evidence>
<reference evidence="10 11" key="1">
    <citation type="submission" date="2022-07" db="EMBL/GenBank/DDBJ databases">
        <title>Genome-wide signatures of adaptation to extreme environments.</title>
        <authorList>
            <person name="Cho C.H."/>
            <person name="Yoon H.S."/>
        </authorList>
    </citation>
    <scope>NUCLEOTIDE SEQUENCE [LARGE SCALE GENOMIC DNA]</scope>
    <source>
        <strain evidence="10 11">108.79 E11</strain>
    </source>
</reference>
<dbReference type="GO" id="GO:0006511">
    <property type="term" value="P:ubiquitin-dependent protein catabolic process"/>
    <property type="evidence" value="ECO:0007669"/>
    <property type="project" value="InterPro"/>
</dbReference>
<keyword evidence="5" id="KW-0833">Ubl conjugation pathway</keyword>
<dbReference type="Pfam" id="PF03099">
    <property type="entry name" value="BPL_LplA_LipB"/>
    <property type="match status" value="1"/>
</dbReference>
<dbReference type="PROSITE" id="PS50069">
    <property type="entry name" value="CULLIN_2"/>
    <property type="match status" value="1"/>
</dbReference>
<dbReference type="GO" id="GO:0007091">
    <property type="term" value="P:metaphase/anaphase transition of mitotic cell cycle"/>
    <property type="evidence" value="ECO:0007669"/>
    <property type="project" value="TreeGrafter"/>
</dbReference>
<dbReference type="CDD" id="cd16442">
    <property type="entry name" value="BPL"/>
    <property type="match status" value="1"/>
</dbReference>
<dbReference type="GO" id="GO:0051301">
    <property type="term" value="P:cell division"/>
    <property type="evidence" value="ECO:0007669"/>
    <property type="project" value="UniProtKB-KW"/>
</dbReference>
<dbReference type="InterPro" id="IPR045864">
    <property type="entry name" value="aa-tRNA-synth_II/BPL/LPL"/>
</dbReference>
<dbReference type="Gene3D" id="1.20.1310.10">
    <property type="entry name" value="Cullin Repeats"/>
    <property type="match status" value="1"/>
</dbReference>
<evidence type="ECO:0000313" key="11">
    <source>
        <dbReference type="Proteomes" id="UP001300502"/>
    </source>
</evidence>
<dbReference type="GO" id="GO:0005680">
    <property type="term" value="C:anaphase-promoting complex"/>
    <property type="evidence" value="ECO:0007669"/>
    <property type="project" value="TreeGrafter"/>
</dbReference>
<feature type="domain" description="BPL/LPL catalytic" evidence="9">
    <location>
        <begin position="835"/>
        <end position="1044"/>
    </location>
</feature>
<keyword evidence="3" id="KW-0132">Cell division</keyword>
<dbReference type="InterPro" id="IPR004408">
    <property type="entry name" value="Biotin_CoA_COase_ligase"/>
</dbReference>
<dbReference type="SMART" id="SM00182">
    <property type="entry name" value="CULLIN"/>
    <property type="match status" value="1"/>
</dbReference>
<dbReference type="SUPFAM" id="SSF75632">
    <property type="entry name" value="Cullin homology domain"/>
    <property type="match status" value="1"/>
</dbReference>
<evidence type="ECO:0000256" key="6">
    <source>
        <dbReference type="ARBA" id="ARBA00023306"/>
    </source>
</evidence>
<gene>
    <name evidence="10" type="ORF">GAYE_PCTG50G1208</name>
</gene>
<dbReference type="NCBIfam" id="TIGR00121">
    <property type="entry name" value="birA_ligase"/>
    <property type="match status" value="1"/>
</dbReference>
<dbReference type="Pfam" id="PF08672">
    <property type="entry name" value="ANAPC2"/>
    <property type="match status" value="1"/>
</dbReference>
<dbReference type="InterPro" id="IPR016158">
    <property type="entry name" value="Cullin_homology"/>
</dbReference>
<dbReference type="Gene3D" id="3.30.930.10">
    <property type="entry name" value="Bira Bifunctional Protein, Domain 2"/>
    <property type="match status" value="1"/>
</dbReference>
<evidence type="ECO:0000259" key="8">
    <source>
        <dbReference type="PROSITE" id="PS50069"/>
    </source>
</evidence>
<evidence type="ECO:0000256" key="4">
    <source>
        <dbReference type="ARBA" id="ARBA00022776"/>
    </source>
</evidence>
<dbReference type="InterPro" id="IPR044554">
    <property type="entry name" value="ANAPC2"/>
</dbReference>
<organism evidence="10 11">
    <name type="scientific">Galdieria yellowstonensis</name>
    <dbReference type="NCBI Taxonomy" id="3028027"/>
    <lineage>
        <taxon>Eukaryota</taxon>
        <taxon>Rhodophyta</taxon>
        <taxon>Bangiophyceae</taxon>
        <taxon>Galdieriales</taxon>
        <taxon>Galdieriaceae</taxon>
        <taxon>Galdieria</taxon>
    </lineage>
</organism>
<dbReference type="InterPro" id="IPR059120">
    <property type="entry name" value="Cullin-like_AB"/>
</dbReference>
<evidence type="ECO:0000256" key="7">
    <source>
        <dbReference type="PROSITE-ProRule" id="PRU00330"/>
    </source>
</evidence>
<keyword evidence="11" id="KW-1185">Reference proteome</keyword>
<dbReference type="SUPFAM" id="SSF55681">
    <property type="entry name" value="Class II aaRS and biotin synthetases"/>
    <property type="match status" value="1"/>
</dbReference>
<dbReference type="EMBL" id="JANCYU010000013">
    <property type="protein sequence ID" value="KAK4523314.1"/>
    <property type="molecule type" value="Genomic_DNA"/>
</dbReference>
<proteinExistence type="inferred from homology"/>
<evidence type="ECO:0000256" key="3">
    <source>
        <dbReference type="ARBA" id="ARBA00022618"/>
    </source>
</evidence>
<name>A0AAV9I4F1_9RHOD</name>
<evidence type="ECO:0000259" key="9">
    <source>
        <dbReference type="PROSITE" id="PS51733"/>
    </source>
</evidence>
<comment type="similarity">
    <text evidence="1">Belongs to the biotin--protein ligase family.</text>
</comment>
<keyword evidence="4" id="KW-0498">Mitosis</keyword>
<dbReference type="GO" id="GO:0031625">
    <property type="term" value="F:ubiquitin protein ligase binding"/>
    <property type="evidence" value="ECO:0007669"/>
    <property type="project" value="InterPro"/>
</dbReference>
<dbReference type="Gene3D" id="1.10.10.10">
    <property type="entry name" value="Winged helix-like DNA-binding domain superfamily/Winged helix DNA-binding domain"/>
    <property type="match status" value="1"/>
</dbReference>
<dbReference type="InterPro" id="IPR036390">
    <property type="entry name" value="WH_DNA-bd_sf"/>
</dbReference>
<evidence type="ECO:0000313" key="10">
    <source>
        <dbReference type="EMBL" id="KAK4523314.1"/>
    </source>
</evidence>
<dbReference type="InterPro" id="IPR004143">
    <property type="entry name" value="BPL_LPL_catalytic"/>
</dbReference>
<dbReference type="InterPro" id="IPR036317">
    <property type="entry name" value="Cullin_homology_sf"/>
</dbReference>
<feature type="domain" description="Cullin family profile" evidence="8">
    <location>
        <begin position="439"/>
        <end position="660"/>
    </location>
</feature>
<evidence type="ECO:0000256" key="1">
    <source>
        <dbReference type="ARBA" id="ARBA00009934"/>
    </source>
</evidence>
<dbReference type="Gene3D" id="3.30.230.130">
    <property type="entry name" value="Cullin, Chain C, Domain 2"/>
    <property type="match status" value="1"/>
</dbReference>
<dbReference type="PROSITE" id="PS51733">
    <property type="entry name" value="BPL_LPL_CATALYTIC"/>
    <property type="match status" value="1"/>
</dbReference>
<dbReference type="SUPFAM" id="SSF46785">
    <property type="entry name" value="Winged helix' DNA-binding domain"/>
    <property type="match status" value="1"/>
</dbReference>
<comment type="similarity">
    <text evidence="7">Belongs to the cullin family.</text>
</comment>